<evidence type="ECO:0000313" key="2">
    <source>
        <dbReference type="EMBL" id="MFC5588953.1"/>
    </source>
</evidence>
<dbReference type="CDD" id="cd08021">
    <property type="entry name" value="M20_Acy1_YhaA-like"/>
    <property type="match status" value="1"/>
</dbReference>
<dbReference type="Pfam" id="PF01546">
    <property type="entry name" value="Peptidase_M20"/>
    <property type="match status" value="1"/>
</dbReference>
<dbReference type="PANTHER" id="PTHR11014:SF63">
    <property type="entry name" value="METALLOPEPTIDASE, PUTATIVE (AFU_ORTHOLOGUE AFUA_6G09600)-RELATED"/>
    <property type="match status" value="1"/>
</dbReference>
<dbReference type="RefSeq" id="WP_381432769.1">
    <property type="nucleotide sequence ID" value="NZ_JBHSNO010000005.1"/>
</dbReference>
<dbReference type="PANTHER" id="PTHR11014">
    <property type="entry name" value="PEPTIDASE M20 FAMILY MEMBER"/>
    <property type="match status" value="1"/>
</dbReference>
<dbReference type="InterPro" id="IPR017439">
    <property type="entry name" value="Amidohydrolase"/>
</dbReference>
<gene>
    <name evidence="2" type="ORF">ACFPRA_08645</name>
</gene>
<dbReference type="Gene3D" id="3.30.70.360">
    <property type="match status" value="1"/>
</dbReference>
<name>A0ABW0TJJ0_9BACL</name>
<keyword evidence="3" id="KW-1185">Reference proteome</keyword>
<accession>A0ABW0TJJ0</accession>
<dbReference type="InterPro" id="IPR002933">
    <property type="entry name" value="Peptidase_M20"/>
</dbReference>
<comment type="caution">
    <text evidence="2">The sequence shown here is derived from an EMBL/GenBank/DDBJ whole genome shotgun (WGS) entry which is preliminary data.</text>
</comment>
<evidence type="ECO:0000259" key="1">
    <source>
        <dbReference type="Pfam" id="PF07687"/>
    </source>
</evidence>
<dbReference type="InterPro" id="IPR011650">
    <property type="entry name" value="Peptidase_M20_dimer"/>
</dbReference>
<dbReference type="Proteomes" id="UP001596109">
    <property type="component" value="Unassembled WGS sequence"/>
</dbReference>
<evidence type="ECO:0000313" key="3">
    <source>
        <dbReference type="Proteomes" id="UP001596109"/>
    </source>
</evidence>
<dbReference type="EMBL" id="JBHSNO010000005">
    <property type="protein sequence ID" value="MFC5588953.1"/>
    <property type="molecule type" value="Genomic_DNA"/>
</dbReference>
<protein>
    <submittedName>
        <fullName evidence="2">M20 family metallopeptidase</fullName>
    </submittedName>
</protein>
<proteinExistence type="predicted"/>
<sequence>MGTLNNDDTLNQIFADLDARFEEIVSWRRYMHQHPELSFQEEKTAKFIEEKLVSFGLDVRTNVGGYGLVAVLEGKQPGKTIALRADFDALPIQDEKEDAPYKSLNPGVMHACGHDGHTAALLGTAQTLSQYRKSLKGKVVFLFQPAEELPPGGAKFMIEDNALDGVDYVFGAHLASGIPLGKIAVGEGYKQAAVDKFDIVIEGKGGHGARPHNTVDSIVVGSEVVNSLQKIVSRRVNPLQSAVVTIGVFQAGNAFNVIADTARLEGTVRTFDKEVREQVKEEIYSIVEGITKGFHAGYKIDYLHGYPALYNHPKETTLVRNLFSEVFSEDAVIDLETSMGAEDFAYYLLERPGTFFSVGAQNEDEKTHYPHHHPKFDFDERALLNTEKAFVKIVSHYLF</sequence>
<dbReference type="NCBIfam" id="TIGR01891">
    <property type="entry name" value="amidohydrolases"/>
    <property type="match status" value="1"/>
</dbReference>
<dbReference type="PIRSF" id="PIRSF005962">
    <property type="entry name" value="Pept_M20D_amidohydro"/>
    <property type="match status" value="1"/>
</dbReference>
<dbReference type="InterPro" id="IPR036264">
    <property type="entry name" value="Bact_exopeptidase_dim_dom"/>
</dbReference>
<organism evidence="2 3">
    <name type="scientific">Sporosarcina soli</name>
    <dbReference type="NCBI Taxonomy" id="334736"/>
    <lineage>
        <taxon>Bacteria</taxon>
        <taxon>Bacillati</taxon>
        <taxon>Bacillota</taxon>
        <taxon>Bacilli</taxon>
        <taxon>Bacillales</taxon>
        <taxon>Caryophanaceae</taxon>
        <taxon>Sporosarcina</taxon>
    </lineage>
</organism>
<feature type="domain" description="Peptidase M20 dimerisation" evidence="1">
    <location>
        <begin position="197"/>
        <end position="288"/>
    </location>
</feature>
<dbReference type="SUPFAM" id="SSF53187">
    <property type="entry name" value="Zn-dependent exopeptidases"/>
    <property type="match status" value="1"/>
</dbReference>
<dbReference type="SUPFAM" id="SSF55031">
    <property type="entry name" value="Bacterial exopeptidase dimerisation domain"/>
    <property type="match status" value="1"/>
</dbReference>
<dbReference type="Gene3D" id="3.40.630.10">
    <property type="entry name" value="Zn peptidases"/>
    <property type="match status" value="1"/>
</dbReference>
<reference evidence="3" key="1">
    <citation type="journal article" date="2019" name="Int. J. Syst. Evol. Microbiol.">
        <title>The Global Catalogue of Microorganisms (GCM) 10K type strain sequencing project: providing services to taxonomists for standard genome sequencing and annotation.</title>
        <authorList>
            <consortium name="The Broad Institute Genomics Platform"/>
            <consortium name="The Broad Institute Genome Sequencing Center for Infectious Disease"/>
            <person name="Wu L."/>
            <person name="Ma J."/>
        </authorList>
    </citation>
    <scope>NUCLEOTIDE SEQUENCE [LARGE SCALE GENOMIC DNA]</scope>
    <source>
        <strain evidence="3">CGMCC 4.1434</strain>
    </source>
</reference>
<dbReference type="Pfam" id="PF07687">
    <property type="entry name" value="M20_dimer"/>
    <property type="match status" value="1"/>
</dbReference>